<dbReference type="InterPro" id="IPR013083">
    <property type="entry name" value="Znf_RING/FYVE/PHD"/>
</dbReference>
<dbReference type="CDD" id="cd16571">
    <property type="entry name" value="RING-HC_SIAHs"/>
    <property type="match status" value="1"/>
</dbReference>
<evidence type="ECO:0000256" key="4">
    <source>
        <dbReference type="PROSITE-ProRule" id="PRU00175"/>
    </source>
</evidence>
<evidence type="ECO:0000313" key="6">
    <source>
        <dbReference type="EMBL" id="CAL8130076.1"/>
    </source>
</evidence>
<gene>
    <name evidence="6" type="ORF">ODALV1_LOCUS23552</name>
</gene>
<accession>A0ABP1RLI4</accession>
<keyword evidence="7" id="KW-1185">Reference proteome</keyword>
<comment type="caution">
    <text evidence="6">The sequence shown here is derived from an EMBL/GenBank/DDBJ whole genome shotgun (WGS) entry which is preliminary data.</text>
</comment>
<dbReference type="PROSITE" id="PS50089">
    <property type="entry name" value="ZF_RING_2"/>
    <property type="match status" value="1"/>
</dbReference>
<keyword evidence="3" id="KW-0862">Zinc</keyword>
<dbReference type="Pfam" id="PF21362">
    <property type="entry name" value="Sina_RING"/>
    <property type="match status" value="1"/>
</dbReference>
<dbReference type="InterPro" id="IPR001841">
    <property type="entry name" value="Znf_RING"/>
</dbReference>
<evidence type="ECO:0000259" key="5">
    <source>
        <dbReference type="PROSITE" id="PS50089"/>
    </source>
</evidence>
<dbReference type="InterPro" id="IPR049548">
    <property type="entry name" value="Sina-like_RING"/>
</dbReference>
<feature type="domain" description="RING-type" evidence="5">
    <location>
        <begin position="7"/>
        <end position="42"/>
    </location>
</feature>
<dbReference type="InterPro" id="IPR004162">
    <property type="entry name" value="SINA-like_animal"/>
</dbReference>
<proteinExistence type="predicted"/>
<evidence type="ECO:0000256" key="2">
    <source>
        <dbReference type="ARBA" id="ARBA00022771"/>
    </source>
</evidence>
<dbReference type="Gene3D" id="3.30.40.10">
    <property type="entry name" value="Zinc/RING finger domain, C3HC4 (zinc finger)"/>
    <property type="match status" value="1"/>
</dbReference>
<dbReference type="PANTHER" id="PTHR45877">
    <property type="entry name" value="E3 UBIQUITIN-PROTEIN LIGASE SIAH2"/>
    <property type="match status" value="1"/>
</dbReference>
<evidence type="ECO:0000256" key="1">
    <source>
        <dbReference type="ARBA" id="ARBA00022723"/>
    </source>
</evidence>
<evidence type="ECO:0000256" key="3">
    <source>
        <dbReference type="ARBA" id="ARBA00022833"/>
    </source>
</evidence>
<evidence type="ECO:0000313" key="7">
    <source>
        <dbReference type="Proteomes" id="UP001642540"/>
    </source>
</evidence>
<keyword evidence="2 4" id="KW-0863">Zinc-finger</keyword>
<reference evidence="6 7" key="1">
    <citation type="submission" date="2024-08" db="EMBL/GenBank/DDBJ databases">
        <authorList>
            <person name="Cucini C."/>
            <person name="Frati F."/>
        </authorList>
    </citation>
    <scope>NUCLEOTIDE SEQUENCE [LARGE SCALE GENOMIC DNA]</scope>
</reference>
<keyword evidence="1" id="KW-0479">Metal-binding</keyword>
<sequence length="289" mass="32487">MENFRDCPICFEVPEKEIYQCPDGHTVCNVCISKLTECPTCRTKYGTKRIRSRVLEALLDGQEFECKFSEKGCNHLCRRSELSNHANSCDFNTDLIPLCKLLGWGDCRFRIEACGGGNLSVRRSEIINHFLEVHQKPYSSGEHLVIGRESIKTSILGSSSEQNKHVALLRGLSDEANSPLFLVILNINSATDFLSLYCIQIWGAELLKKYRADFSFVRAGPSSNSNSNSKDGVKSRIHELNPLLITWSLNVYTPGEAKDILKSCPIGIHKSVLKDANFDDRLHVYISLL</sequence>
<dbReference type="Proteomes" id="UP001642540">
    <property type="component" value="Unassembled WGS sequence"/>
</dbReference>
<name>A0ABP1RLI4_9HEXA</name>
<organism evidence="6 7">
    <name type="scientific">Orchesella dallaii</name>
    <dbReference type="NCBI Taxonomy" id="48710"/>
    <lineage>
        <taxon>Eukaryota</taxon>
        <taxon>Metazoa</taxon>
        <taxon>Ecdysozoa</taxon>
        <taxon>Arthropoda</taxon>
        <taxon>Hexapoda</taxon>
        <taxon>Collembola</taxon>
        <taxon>Entomobryomorpha</taxon>
        <taxon>Entomobryoidea</taxon>
        <taxon>Orchesellidae</taxon>
        <taxon>Orchesellinae</taxon>
        <taxon>Orchesella</taxon>
    </lineage>
</organism>
<dbReference type="PANTHER" id="PTHR45877:SF2">
    <property type="entry name" value="E3 UBIQUITIN-PROTEIN LIGASE SINA-RELATED"/>
    <property type="match status" value="1"/>
</dbReference>
<dbReference type="EMBL" id="CAXLJM020000081">
    <property type="protein sequence ID" value="CAL8130076.1"/>
    <property type="molecule type" value="Genomic_DNA"/>
</dbReference>
<protein>
    <recommendedName>
        <fullName evidence="5">RING-type domain-containing protein</fullName>
    </recommendedName>
</protein>
<dbReference type="SUPFAM" id="SSF57850">
    <property type="entry name" value="RING/U-box"/>
    <property type="match status" value="1"/>
</dbReference>